<dbReference type="Proteomes" id="UP000509367">
    <property type="component" value="Chromosome"/>
</dbReference>
<keyword evidence="2" id="KW-1185">Reference proteome</keyword>
<evidence type="ECO:0000313" key="2">
    <source>
        <dbReference type="Proteomes" id="UP000509367"/>
    </source>
</evidence>
<gene>
    <name evidence="1" type="ORF">HTY61_00165</name>
</gene>
<reference evidence="1 2" key="1">
    <citation type="submission" date="2020-06" db="EMBL/GenBank/DDBJ databases">
        <title>Oricola thermophila sp. nov. isolated from a tidal sediments.</title>
        <authorList>
            <person name="Kwon K.K."/>
            <person name="Yang S.-H."/>
            <person name="Park M.-J."/>
        </authorList>
    </citation>
    <scope>NUCLEOTIDE SEQUENCE [LARGE SCALE GENOMIC DNA]</scope>
    <source>
        <strain evidence="1 2">MEBiC13590</strain>
    </source>
</reference>
<name>A0A6N1VCY6_9HYPH</name>
<evidence type="ECO:0000313" key="1">
    <source>
        <dbReference type="EMBL" id="QKV16989.1"/>
    </source>
</evidence>
<dbReference type="AlphaFoldDB" id="A0A6N1VCY6"/>
<proteinExistence type="predicted"/>
<protein>
    <submittedName>
        <fullName evidence="1">Uncharacterized protein</fullName>
    </submittedName>
</protein>
<organism evidence="1 2">
    <name type="scientific">Oricola thermophila</name>
    <dbReference type="NCBI Taxonomy" id="2742145"/>
    <lineage>
        <taxon>Bacteria</taxon>
        <taxon>Pseudomonadati</taxon>
        <taxon>Pseudomonadota</taxon>
        <taxon>Alphaproteobacteria</taxon>
        <taxon>Hyphomicrobiales</taxon>
        <taxon>Ahrensiaceae</taxon>
        <taxon>Oricola</taxon>
    </lineage>
</organism>
<dbReference type="RefSeq" id="WP_175274885.1">
    <property type="nucleotide sequence ID" value="NZ_CP054836.1"/>
</dbReference>
<sequence>MKQTNPDSVGWTRASAALRHVLVAGVVAAAIPSAGTAKAASGRLLENMPMVRASLTDLLVSVPYADAMADCASRILDTRVIGCELVPSTLAMRHSFWIWQSEDGSTVSRMRAGGYRIRSGNCLGSFCTWETCRVTEWPRLSCSDGRTLTASVPESSRFVLSGNSYGRVRSLR</sequence>
<dbReference type="KEGG" id="orm:HTY61_00165"/>
<dbReference type="EMBL" id="CP054836">
    <property type="protein sequence ID" value="QKV16989.1"/>
    <property type="molecule type" value="Genomic_DNA"/>
</dbReference>
<accession>A0A6N1VCY6</accession>